<feature type="region of interest" description="Disordered" evidence="2">
    <location>
        <begin position="322"/>
        <end position="371"/>
    </location>
</feature>
<feature type="region of interest" description="Disordered" evidence="2">
    <location>
        <begin position="968"/>
        <end position="988"/>
    </location>
</feature>
<feature type="region of interest" description="Disordered" evidence="2">
    <location>
        <begin position="168"/>
        <end position="195"/>
    </location>
</feature>
<feature type="compositionally biased region" description="Pro residues" evidence="2">
    <location>
        <begin position="2764"/>
        <end position="2775"/>
    </location>
</feature>
<dbReference type="GeneID" id="13452750"/>
<feature type="region of interest" description="Disordered" evidence="2">
    <location>
        <begin position="1030"/>
        <end position="1092"/>
    </location>
</feature>
<feature type="region of interest" description="Disordered" evidence="2">
    <location>
        <begin position="1914"/>
        <end position="1936"/>
    </location>
</feature>
<feature type="compositionally biased region" description="Low complexity" evidence="2">
    <location>
        <begin position="1429"/>
        <end position="1444"/>
    </location>
</feature>
<evidence type="ECO:0000313" key="3">
    <source>
        <dbReference type="EMBL" id="CBZ23108.1"/>
    </source>
</evidence>
<protein>
    <submittedName>
        <fullName evidence="3">Uncharacterized protein</fullName>
    </submittedName>
</protein>
<organism evidence="3 4">
    <name type="scientific">Leishmania mexicana (strain MHOM/GT/2001/U1103)</name>
    <dbReference type="NCBI Taxonomy" id="929439"/>
    <lineage>
        <taxon>Eukaryota</taxon>
        <taxon>Discoba</taxon>
        <taxon>Euglenozoa</taxon>
        <taxon>Kinetoplastea</taxon>
        <taxon>Metakinetoplastina</taxon>
        <taxon>Trypanosomatida</taxon>
        <taxon>Trypanosomatidae</taxon>
        <taxon>Leishmaniinae</taxon>
        <taxon>Leishmania</taxon>
    </lineage>
</organism>
<evidence type="ECO:0000256" key="2">
    <source>
        <dbReference type="SAM" id="MobiDB-lite"/>
    </source>
</evidence>
<feature type="region of interest" description="Disordered" evidence="2">
    <location>
        <begin position="2651"/>
        <end position="2711"/>
    </location>
</feature>
<feature type="region of interest" description="Disordered" evidence="2">
    <location>
        <begin position="642"/>
        <end position="677"/>
    </location>
</feature>
<dbReference type="OrthoDB" id="267966at2759"/>
<dbReference type="Proteomes" id="UP000007259">
    <property type="component" value="Chromosome 2"/>
</dbReference>
<feature type="compositionally biased region" description="Polar residues" evidence="2">
    <location>
        <begin position="2388"/>
        <end position="2399"/>
    </location>
</feature>
<evidence type="ECO:0000313" key="4">
    <source>
        <dbReference type="Proteomes" id="UP000007259"/>
    </source>
</evidence>
<dbReference type="EMBL" id="FR799555">
    <property type="protein sequence ID" value="CBZ23108.1"/>
    <property type="molecule type" value="Genomic_DNA"/>
</dbReference>
<feature type="region of interest" description="Disordered" evidence="2">
    <location>
        <begin position="2504"/>
        <end position="2562"/>
    </location>
</feature>
<feature type="compositionally biased region" description="Basic and acidic residues" evidence="2">
    <location>
        <begin position="168"/>
        <end position="180"/>
    </location>
</feature>
<feature type="compositionally biased region" description="Polar residues" evidence="2">
    <location>
        <begin position="859"/>
        <end position="870"/>
    </location>
</feature>
<reference evidence="3 4" key="1">
    <citation type="journal article" date="2011" name="Genome Res.">
        <title>Chromosome and gene copy number variation allow major structural change between species and strains of Leishmania.</title>
        <authorList>
            <person name="Rogers M.B."/>
            <person name="Hilley J.D."/>
            <person name="Dickens N.J."/>
            <person name="Wilkes J."/>
            <person name="Bates P.A."/>
            <person name="Depledge D.P."/>
            <person name="Harris D."/>
            <person name="Her Y."/>
            <person name="Herzyk P."/>
            <person name="Imamura H."/>
            <person name="Otto T.D."/>
            <person name="Sanders M."/>
            <person name="Seeger K."/>
            <person name="Dujardin J.C."/>
            <person name="Berriman M."/>
            <person name="Smith D.F."/>
            <person name="Hertz-Fowler C."/>
            <person name="Mottram J.C."/>
        </authorList>
    </citation>
    <scope>NUCLEOTIDE SEQUENCE [LARGE SCALE GENOMIC DNA]</scope>
    <source>
        <strain evidence="3 4">MHOM/GT/2001/U1103</strain>
    </source>
</reference>
<feature type="compositionally biased region" description="Low complexity" evidence="2">
    <location>
        <begin position="433"/>
        <end position="443"/>
    </location>
</feature>
<feature type="compositionally biased region" description="Pro residues" evidence="2">
    <location>
        <begin position="827"/>
        <end position="837"/>
    </location>
</feature>
<feature type="compositionally biased region" description="Low complexity" evidence="2">
    <location>
        <begin position="1709"/>
        <end position="1720"/>
    </location>
</feature>
<accession>E9AJK9</accession>
<feature type="compositionally biased region" description="Basic and acidic residues" evidence="2">
    <location>
        <begin position="568"/>
        <end position="586"/>
    </location>
</feature>
<feature type="region of interest" description="Disordered" evidence="2">
    <location>
        <begin position="767"/>
        <end position="841"/>
    </location>
</feature>
<dbReference type="PANTHER" id="PTHR13037">
    <property type="entry name" value="FORMIN"/>
    <property type="match status" value="1"/>
</dbReference>
<feature type="region of interest" description="Disordered" evidence="2">
    <location>
        <begin position="1552"/>
        <end position="1614"/>
    </location>
</feature>
<feature type="compositionally biased region" description="Polar residues" evidence="2">
    <location>
        <begin position="648"/>
        <end position="660"/>
    </location>
</feature>
<feature type="region of interest" description="Disordered" evidence="2">
    <location>
        <begin position="1791"/>
        <end position="1819"/>
    </location>
</feature>
<dbReference type="VEuPathDB" id="TriTrypDB:LmxM.02.0470"/>
<feature type="region of interest" description="Disordered" evidence="2">
    <location>
        <begin position="2755"/>
        <end position="2778"/>
    </location>
</feature>
<feature type="compositionally biased region" description="Basic and acidic residues" evidence="2">
    <location>
        <begin position="2679"/>
        <end position="2696"/>
    </location>
</feature>
<feature type="compositionally biased region" description="Low complexity" evidence="2">
    <location>
        <begin position="2339"/>
        <end position="2355"/>
    </location>
</feature>
<feature type="compositionally biased region" description="Low complexity" evidence="2">
    <location>
        <begin position="38"/>
        <end position="51"/>
    </location>
</feature>
<feature type="region of interest" description="Disordered" evidence="2">
    <location>
        <begin position="2815"/>
        <end position="2834"/>
    </location>
</feature>
<dbReference type="PANTHER" id="PTHR13037:SF24">
    <property type="entry name" value="POLYCOMB PROTEIN PCL-RELATED"/>
    <property type="match status" value="1"/>
</dbReference>
<dbReference type="KEGG" id="lmi:LMXM_02_0470"/>
<feature type="region of interest" description="Disordered" evidence="2">
    <location>
        <begin position="1646"/>
        <end position="1721"/>
    </location>
</feature>
<feature type="compositionally biased region" description="Polar residues" evidence="2">
    <location>
        <begin position="1582"/>
        <end position="1593"/>
    </location>
</feature>
<gene>
    <name evidence="3" type="ORF">LMXM_02_0470</name>
</gene>
<feature type="compositionally biased region" description="Low complexity" evidence="2">
    <location>
        <begin position="1651"/>
        <end position="1663"/>
    </location>
</feature>
<feature type="region of interest" description="Disordered" evidence="2">
    <location>
        <begin position="1841"/>
        <end position="1862"/>
    </location>
</feature>
<feature type="region of interest" description="Disordered" evidence="2">
    <location>
        <begin position="1738"/>
        <end position="1766"/>
    </location>
</feature>
<feature type="compositionally biased region" description="Low complexity" evidence="2">
    <location>
        <begin position="787"/>
        <end position="797"/>
    </location>
</feature>
<feature type="region of interest" description="Disordered" evidence="2">
    <location>
        <begin position="2278"/>
        <end position="2363"/>
    </location>
</feature>
<name>E9AJK9_LEIMU</name>
<feature type="region of interest" description="Disordered" evidence="2">
    <location>
        <begin position="418"/>
        <end position="455"/>
    </location>
</feature>
<feature type="compositionally biased region" description="Basic and acidic residues" evidence="2">
    <location>
        <begin position="2657"/>
        <end position="2672"/>
    </location>
</feature>
<feature type="region of interest" description="Disordered" evidence="2">
    <location>
        <begin position="857"/>
        <end position="878"/>
    </location>
</feature>
<dbReference type="PhylomeDB" id="E9AJK9"/>
<dbReference type="OMA" id="GATHNDR"/>
<feature type="region of interest" description="Disordered" evidence="2">
    <location>
        <begin position="2375"/>
        <end position="2410"/>
    </location>
</feature>
<feature type="region of interest" description="Disordered" evidence="2">
    <location>
        <begin position="1399"/>
        <end position="1444"/>
    </location>
</feature>
<feature type="compositionally biased region" description="Low complexity" evidence="2">
    <location>
        <begin position="1750"/>
        <end position="1764"/>
    </location>
</feature>
<feature type="region of interest" description="Disordered" evidence="2">
    <location>
        <begin position="2893"/>
        <end position="2912"/>
    </location>
</feature>
<feature type="region of interest" description="Disordered" evidence="2">
    <location>
        <begin position="30"/>
        <end position="134"/>
    </location>
</feature>
<feature type="region of interest" description="Disordered" evidence="2">
    <location>
        <begin position="532"/>
        <end position="599"/>
    </location>
</feature>
<feature type="region of interest" description="Disordered" evidence="2">
    <location>
        <begin position="481"/>
        <end position="502"/>
    </location>
</feature>
<sequence length="2936" mass="297000">MASVTSVAAGTGNAGSGALLFPLQASVPTLRSSDPEAEAAAAELVRGQQRQQRQRQHQASIGVSVDVSAVLGSRVESGGTSDDRRHRQSCVHGPVGSPSHATRAWQQGPSLQPPEGSGHADSEGKGQPARQKARLAHNDHKIFMCDTESKGPGSFLMRCEAEERFAPESVRARRDKDRTAYHAKAPGGNTANRSRMPELVGFDALDDAAAVRGATVQHQGESVPARSHSSSLLAFPQELQRTLPPSAVITAGGHYRCVRQQAVARLPPSQASEAVDIEGPDTAHRHWPSPAARRMHLRFSHRCSEPLCEAANSTSLYATTPPLRLRAGIPPPALPPLSSSGVTQQPPTTPPAGDHERGESGEEEVEDAASDCAHSGETALFVTAHSSSSTLTDSSSRSPATTSVVQHIPSHATAFVAGAPSFRTRPPPPAPVTEPSAAASATPLEPPALPSWGRENVQGLAAPPLRDLGLPGLTLSATAPAAASMAQGRSPRTPGSQRGSHLMSHVRVALIDARSVRSHLDELRALLPKHRTGAAGATTAPDITGGIAGNIEPAGSTHRVSATADTPDEQHTGAKTAADVRARDDGAGETGEILDGGDDPAGIAHCTTAMNPLNFSLLQKAVRDRKGDGIVEGCGGGRNTLRARAGTGKTSSQLQHSTGLHRNGNDVDGDGSNDGGRLPATTLNVSGLYTSSLNGYRHQRLTRLAEQHLKSLWLGVSAVAKSVCGVAVEQCAEMDLMQGPTLLDGQALLFPSDTTAAESAALSSASSPFEAALQQQQQHCASPPSPSSTAATASPTSHGPLQPSGAAVSAQDGEATATKKAPRGASKPPPSADPPDPMLSLHFSEAPLTAATAEVTAQRLASTTRDNSPSGRHRDSHHRCLDEAAPLDSAAGGGSGCVLWPSLGRTAVSAIAASDSTITCTRGEGGARIHSCSSAVPSTALTTRTSAPTNTNASTVMVHPCAHSDFYRSGDSSGSGRHHSTTSPTLFSKWSNAPTSGIIYTHNTPPANLSTSSSGGGGGSGYVAGAAASSLSGLPRPTASTTATAGDGGQPLYTLPSTLLQLQQPPPQHDSSSQSALSASMDGVAPPSSYASPPVAAVTQLFPSQYQLLVRGCAASASALSTALPQHSSSGLRHSEAGGSSCPLAGSAPGPMWMLPPPSPISPPPPAAVHRGAAAAAASGTSGVLVVAPTVPSALPSPYEATSSGVDAGASALKGLCTHSSGVAPAKASTSPSGSTLTPSLLAAMPSPPPLKAPFIKVQREEVAADTAPDLHSSASVSGARRAAAALAVSTSGPAAHARGEYRGQSPVSSGLPLAGHEGLGRDCAEARAGTAAQVDSAAAVVMEVTARGGTNGASHSIGAAAALPPAIVSPYGMLAERELYVVPPIHESMELLAREIHGRGDTPTSSGATPPVMMPGSPLTGRGRLEARSSSPARRSAATGASVTTAGRVPLITSDCSESVEGLSQPFSWTRAAATPLPPSQQHHTSSKHVLMRHRDAQAQPALRSSLLFDGTTPVSAISANGSQQLADNGESDGADTAVKGFHRPAAHAAAAGARAGKVSTKDFSTGAGSAELRDEAGASSGFTASRDSTASPPSPRQRQDEQDAGSVAAHPRAALAARSSLSYTTLSAATAETTSPAVTAISVSGTRVPSSAPSATLPAPLRAERQPGHGGDGASFPTRPTTTAGPALHDLGDDEDTNTILKRSRSDSSSSSASHTPSQEALLMDGTRHRPLHAALPWAQLRPPPTPTSATASLTTHSADSADMLRVRREDMEKDGDAISAGMCATSLPARPNGLATGTDGALRSSSPTTPTLPRRGEVAHGVPATEAGVRKAEALVTQSTREDGTADTPGPLASSLAPRPWATRGGRLVGVCTNSTAAAFDTEHGGALPATVQSSERLHTVACVGTCSGDDGGEAGEAKGRRGAVSADEVAASDGEDGRDLLSLYVNSDAHDLPNSPQGAAAYQLALQQPQYHQRHLMQTWSSIFAISSSGHSAAVTSSLRTAITGVALSASVAALGSRLNTSSTMSSGPPTVLASVAEVILGIGTAATATVAADSAAAPSFTVTRIAPTTAAAGNSTWTPNSTVTLSSDSASAAGFTSPSTLFGTTVSSSASYSLSPERCGIVVGGGAGGGVAAEVRSVSPTGGGEGAVFLPWYSASAPAQTEGVFPIAARAAGAAAAGSGGGAACDAGFNALRLDATFTSTSTSAESTQHVLSRLKPLPHLPPPHNYPFLLPEVTSPSLRDGDGFGEDEDDVNTYDYAQDVDGAALLDVDSDFEPEERHRATAPVRGGSGDSSRVETPWCDEASGAGSAYGDGKVDVEALPTEPPPDSGSNERPTLTTVADSTPTATTDDGGAGGASPYAAVVSRTAVAHAPRVGEGGRAEGDSTTEGRTSSAHLSARSLGTPTARLPAPAAAGILSAAVSTIEGSEDMRIVSFPRSRDDMPIASSWPLLCTNTASAAPRSPRIVSDSLLQLRGAVPVTAAGDALMTSTATAAMAAAEMERAGAQTGRSASRPHHLSGGGSARTPDSMPAGDSNGGNYDDVGGHLFPQSPTPPAAALGERGGWAEVATTTVSEDTATVLVTPGLPAMQHSSQRQASSCATMVSSGTPMGVGDSEGVARLRDDGGIDQPNRKHVDHREMTLVGEGAASTAVEGRSDHPGMDRGIRIDGDAIDLPRSAEIEEPKGRHDGRRAVDATAGRSGAALDTGGGFSITATPLAMTPALRVAGASAGDDAVPRPPPEAARSTVLEWTPPATESESRGPPPPPPRPLPPTQLSIPSYYLAQCEDGLADVAGSLHGWHASTSAFFSGADTAAAPGRPRGGGSSPASRASDLYTSMSTLARRRAQQRALYNDAGLSGTGAPSHTTTAAVDPPLPASAIPVLSSRVGAAAANAERAPTPPTLPSATGDATHNDRLLALMRHALRPTGGEGDAC</sequence>
<proteinExistence type="predicted"/>
<keyword evidence="4" id="KW-1185">Reference proteome</keyword>
<dbReference type="RefSeq" id="XP_003871645.1">
    <property type="nucleotide sequence ID" value="XM_003871596.1"/>
</dbReference>
<keyword evidence="1" id="KW-0945">Host-virus interaction</keyword>
<evidence type="ECO:0000256" key="1">
    <source>
        <dbReference type="ARBA" id="ARBA00022581"/>
    </source>
</evidence>